<gene>
    <name evidence="2" type="ORF">AA0119_g12967</name>
</gene>
<name>A0ABY0FQ21_9PLEO</name>
<proteinExistence type="predicted"/>
<reference evidence="3" key="1">
    <citation type="journal article" date="2019" name="bioRxiv">
        <title>Genomics, evolutionary history and diagnostics of the Alternaria alternata species group including apple and Asian pear pathotypes.</title>
        <authorList>
            <person name="Armitage A.D."/>
            <person name="Cockerton H.M."/>
            <person name="Sreenivasaprasad S."/>
            <person name="Woodhall J.W."/>
            <person name="Lane C.R."/>
            <person name="Harrison R.J."/>
            <person name="Clarkson J.P."/>
        </authorList>
    </citation>
    <scope>NUCLEOTIDE SEQUENCE [LARGE SCALE GENOMIC DNA]</scope>
    <source>
        <strain evidence="3">FERA 635</strain>
    </source>
</reference>
<dbReference type="EMBL" id="PDXF01000152">
    <property type="protein sequence ID" value="RYN86357.1"/>
    <property type="molecule type" value="Genomic_DNA"/>
</dbReference>
<feature type="region of interest" description="Disordered" evidence="1">
    <location>
        <begin position="340"/>
        <end position="364"/>
    </location>
</feature>
<dbReference type="Gene3D" id="2.60.40.640">
    <property type="match status" value="1"/>
</dbReference>
<keyword evidence="3" id="KW-1185">Reference proteome</keyword>
<dbReference type="Proteomes" id="UP000293195">
    <property type="component" value="Unassembled WGS sequence"/>
</dbReference>
<dbReference type="InterPro" id="IPR014752">
    <property type="entry name" value="Arrestin-like_C"/>
</dbReference>
<evidence type="ECO:0008006" key="4">
    <source>
        <dbReference type="Google" id="ProtNLM"/>
    </source>
</evidence>
<sequence>MANSNDVLVDVEVLACDKCSPHGNDCGCLRPGDSLEGQIRVSSPSALCFTDIEIFFQGLQSTLIRSAWAPNTNELVAYSPSYDYPVVTKSNVLFLDVSYEVKLDSAQRALREDGSISYSFPFFFVIPLGTEGLGASKPLQCRILPPTFRSKGLYSDPISVTYKLHGVVRYRNEQDTSSEMPQTVKKVEKSQTIDFLPYTEVEPPTHVASFPGEFVLKTNSPIWKYALGGRLGELTMSTREPLPLAYSPYENRPCTDLTLSITVHAPLAVQRLRAISLNVKPAIRAKTFYASEPMPCLPKQTSLTRNQSIRLHDEIIKLEHMDFTQLDWRYSPYIETEEPPGYEDAVTDVAPERTPTSASRRDDSVDEWKASVRIPIQPDQAMLPTFCRSLISRSYSLVLRVRVAGIRTRKADFEVPLQVVYLRSSQVRNDSVHDERSRSCIGPEGLLAQQDELPTYHMRSR</sequence>
<organism evidence="2 3">
    <name type="scientific">Alternaria tenuissima</name>
    <dbReference type="NCBI Taxonomy" id="119927"/>
    <lineage>
        <taxon>Eukaryota</taxon>
        <taxon>Fungi</taxon>
        <taxon>Dikarya</taxon>
        <taxon>Ascomycota</taxon>
        <taxon>Pezizomycotina</taxon>
        <taxon>Dothideomycetes</taxon>
        <taxon>Pleosporomycetidae</taxon>
        <taxon>Pleosporales</taxon>
        <taxon>Pleosporineae</taxon>
        <taxon>Pleosporaceae</taxon>
        <taxon>Alternaria</taxon>
        <taxon>Alternaria sect. Alternaria</taxon>
        <taxon>Alternaria alternata complex</taxon>
    </lineage>
</organism>
<protein>
    <recommendedName>
        <fullName evidence="4">Arrestin-like N-terminal domain-containing protein</fullName>
    </recommendedName>
</protein>
<evidence type="ECO:0000313" key="2">
    <source>
        <dbReference type="EMBL" id="RYN86357.1"/>
    </source>
</evidence>
<comment type="caution">
    <text evidence="2">The sequence shown here is derived from an EMBL/GenBank/DDBJ whole genome shotgun (WGS) entry which is preliminary data.</text>
</comment>
<accession>A0ABY0FQ21</accession>
<evidence type="ECO:0000256" key="1">
    <source>
        <dbReference type="SAM" id="MobiDB-lite"/>
    </source>
</evidence>
<evidence type="ECO:0000313" key="3">
    <source>
        <dbReference type="Proteomes" id="UP000293195"/>
    </source>
</evidence>